<evidence type="ECO:0000256" key="5">
    <source>
        <dbReference type="ARBA" id="ARBA00022989"/>
    </source>
</evidence>
<protein>
    <submittedName>
        <fullName evidence="10">Sugar ABC transporter permease</fullName>
    </submittedName>
</protein>
<comment type="similarity">
    <text evidence="7">Belongs to the binding-protein-dependent transport system permease family.</text>
</comment>
<dbReference type="CDD" id="cd06261">
    <property type="entry name" value="TM_PBP2"/>
    <property type="match status" value="1"/>
</dbReference>
<evidence type="ECO:0000256" key="2">
    <source>
        <dbReference type="ARBA" id="ARBA00022448"/>
    </source>
</evidence>
<feature type="domain" description="ABC transmembrane type-1" evidence="9">
    <location>
        <begin position="104"/>
        <end position="296"/>
    </location>
</feature>
<evidence type="ECO:0000313" key="11">
    <source>
        <dbReference type="Proteomes" id="UP001157091"/>
    </source>
</evidence>
<feature type="transmembrane region" description="Helical" evidence="7">
    <location>
        <begin position="139"/>
        <end position="163"/>
    </location>
</feature>
<dbReference type="EMBL" id="BSUK01000001">
    <property type="protein sequence ID" value="GMA23668.1"/>
    <property type="molecule type" value="Genomic_DNA"/>
</dbReference>
<comment type="subcellular location">
    <subcellularLocation>
        <location evidence="1 7">Cell membrane</location>
        <topology evidence="1 7">Multi-pass membrane protein</topology>
    </subcellularLocation>
</comment>
<gene>
    <name evidence="10" type="ORF">GCM10025864_14270</name>
</gene>
<evidence type="ECO:0000313" key="10">
    <source>
        <dbReference type="EMBL" id="GMA23668.1"/>
    </source>
</evidence>
<feature type="transmembrane region" description="Helical" evidence="7">
    <location>
        <begin position="178"/>
        <end position="198"/>
    </location>
</feature>
<feature type="transmembrane region" description="Helical" evidence="7">
    <location>
        <begin position="275"/>
        <end position="296"/>
    </location>
</feature>
<evidence type="ECO:0000256" key="7">
    <source>
        <dbReference type="RuleBase" id="RU363032"/>
    </source>
</evidence>
<keyword evidence="6 7" id="KW-0472">Membrane</keyword>
<dbReference type="SUPFAM" id="SSF161098">
    <property type="entry name" value="MetI-like"/>
    <property type="match status" value="1"/>
</dbReference>
<dbReference type="Gene3D" id="1.10.3720.10">
    <property type="entry name" value="MetI-like"/>
    <property type="match status" value="1"/>
</dbReference>
<feature type="transmembrane region" description="Helical" evidence="7">
    <location>
        <begin position="219"/>
        <end position="244"/>
    </location>
</feature>
<dbReference type="InterPro" id="IPR000515">
    <property type="entry name" value="MetI-like"/>
</dbReference>
<dbReference type="Proteomes" id="UP001157091">
    <property type="component" value="Unassembled WGS sequence"/>
</dbReference>
<feature type="transmembrane region" description="Helical" evidence="7">
    <location>
        <begin position="103"/>
        <end position="132"/>
    </location>
</feature>
<sequence length="311" mass="33809">MTATQDVTIGRRPRRSRASTETVGGLVSPADRRRRGVRTTLGGVNALVLMALVVMGAAPVYWTVKAALSGTQQLLHEPARLWPDPTMWSNLSTAWSQLGIGKYLVNTVVLVLGTWLVGLFVTITGAFAVSVLRPRFGSWVYAGVLATLFVPGTVTLISLYVTILDVPFTGWNLANTPWAIWLPASANAFNFLIMRQFFDGIPRDLFEAAELDGAGPIRLLRHLVLPMSGPIIATVSLITIMAAWKDFLWPLIVLTEPSVQPLSVALPRLAERADLSVLIAGMLIALVPPVIIFVIFQRFIVRGIGFTGLKG</sequence>
<evidence type="ECO:0000259" key="9">
    <source>
        <dbReference type="PROSITE" id="PS50928"/>
    </source>
</evidence>
<evidence type="ECO:0000256" key="8">
    <source>
        <dbReference type="SAM" id="MobiDB-lite"/>
    </source>
</evidence>
<evidence type="ECO:0000256" key="6">
    <source>
        <dbReference type="ARBA" id="ARBA00023136"/>
    </source>
</evidence>
<keyword evidence="3" id="KW-1003">Cell membrane</keyword>
<feature type="transmembrane region" description="Helical" evidence="7">
    <location>
        <begin position="41"/>
        <end position="62"/>
    </location>
</feature>
<reference evidence="11" key="1">
    <citation type="journal article" date="2019" name="Int. J. Syst. Evol. Microbiol.">
        <title>The Global Catalogue of Microorganisms (GCM) 10K type strain sequencing project: providing services to taxonomists for standard genome sequencing and annotation.</title>
        <authorList>
            <consortium name="The Broad Institute Genomics Platform"/>
            <consortium name="The Broad Institute Genome Sequencing Center for Infectious Disease"/>
            <person name="Wu L."/>
            <person name="Ma J."/>
        </authorList>
    </citation>
    <scope>NUCLEOTIDE SEQUENCE [LARGE SCALE GENOMIC DNA]</scope>
    <source>
        <strain evidence="11">NBRC 106348</strain>
    </source>
</reference>
<dbReference type="Pfam" id="PF00528">
    <property type="entry name" value="BPD_transp_1"/>
    <property type="match status" value="1"/>
</dbReference>
<proteinExistence type="inferred from homology"/>
<dbReference type="PANTHER" id="PTHR43744">
    <property type="entry name" value="ABC TRANSPORTER PERMEASE PROTEIN MG189-RELATED-RELATED"/>
    <property type="match status" value="1"/>
</dbReference>
<feature type="region of interest" description="Disordered" evidence="8">
    <location>
        <begin position="1"/>
        <end position="25"/>
    </location>
</feature>
<dbReference type="RefSeq" id="WP_284292639.1">
    <property type="nucleotide sequence ID" value="NZ_BSUK01000001.1"/>
</dbReference>
<comment type="caution">
    <text evidence="10">The sequence shown here is derived from an EMBL/GenBank/DDBJ whole genome shotgun (WGS) entry which is preliminary data.</text>
</comment>
<organism evidence="10 11">
    <name type="scientific">Luteimicrobium album</name>
    <dbReference type="NCBI Taxonomy" id="1054550"/>
    <lineage>
        <taxon>Bacteria</taxon>
        <taxon>Bacillati</taxon>
        <taxon>Actinomycetota</taxon>
        <taxon>Actinomycetes</taxon>
        <taxon>Micrococcales</taxon>
        <taxon>Luteimicrobium</taxon>
    </lineage>
</organism>
<evidence type="ECO:0000256" key="4">
    <source>
        <dbReference type="ARBA" id="ARBA00022692"/>
    </source>
</evidence>
<keyword evidence="4 7" id="KW-0812">Transmembrane</keyword>
<keyword evidence="11" id="KW-1185">Reference proteome</keyword>
<dbReference type="InterPro" id="IPR035906">
    <property type="entry name" value="MetI-like_sf"/>
</dbReference>
<evidence type="ECO:0000256" key="3">
    <source>
        <dbReference type="ARBA" id="ARBA00022475"/>
    </source>
</evidence>
<accession>A0ABQ6HYU6</accession>
<keyword evidence="2 7" id="KW-0813">Transport</keyword>
<name>A0ABQ6HYU6_9MICO</name>
<dbReference type="PANTHER" id="PTHR43744:SF12">
    <property type="entry name" value="ABC TRANSPORTER PERMEASE PROTEIN MG189-RELATED"/>
    <property type="match status" value="1"/>
</dbReference>
<dbReference type="PROSITE" id="PS50928">
    <property type="entry name" value="ABC_TM1"/>
    <property type="match status" value="1"/>
</dbReference>
<keyword evidence="5 7" id="KW-1133">Transmembrane helix</keyword>
<evidence type="ECO:0000256" key="1">
    <source>
        <dbReference type="ARBA" id="ARBA00004651"/>
    </source>
</evidence>